<dbReference type="GO" id="GO:0016020">
    <property type="term" value="C:membrane"/>
    <property type="evidence" value="ECO:0007669"/>
    <property type="project" value="UniProtKB-SubCell"/>
</dbReference>
<dbReference type="Proteomes" id="UP000003635">
    <property type="component" value="Unassembled WGS sequence"/>
</dbReference>
<dbReference type="OrthoDB" id="7165334at2"/>
<evidence type="ECO:0000313" key="8">
    <source>
        <dbReference type="EMBL" id="EAR50071.1"/>
    </source>
</evidence>
<feature type="transmembrane region" description="Helical" evidence="6">
    <location>
        <begin position="179"/>
        <end position="198"/>
    </location>
</feature>
<feature type="transmembrane region" description="Helical" evidence="6">
    <location>
        <begin position="126"/>
        <end position="142"/>
    </location>
</feature>
<feature type="transmembrane region" description="Helical" evidence="6">
    <location>
        <begin position="210"/>
        <end position="230"/>
    </location>
</feature>
<feature type="transmembrane region" description="Helical" evidence="6">
    <location>
        <begin position="73"/>
        <end position="95"/>
    </location>
</feature>
<dbReference type="STRING" id="314256.OG2516_08531"/>
<keyword evidence="4 6" id="KW-1133">Transmembrane helix</keyword>
<dbReference type="Pfam" id="PF00892">
    <property type="entry name" value="EamA"/>
    <property type="match status" value="2"/>
</dbReference>
<keyword evidence="5 6" id="KW-0472">Membrane</keyword>
<keyword evidence="9" id="KW-1185">Reference proteome</keyword>
<protein>
    <submittedName>
        <fullName evidence="8">Membrane protein, putative</fullName>
    </submittedName>
</protein>
<keyword evidence="3 6" id="KW-0812">Transmembrane</keyword>
<evidence type="ECO:0000256" key="2">
    <source>
        <dbReference type="ARBA" id="ARBA00009853"/>
    </source>
</evidence>
<name>Q2CBH4_OCEGH</name>
<feature type="transmembrane region" description="Helical" evidence="6">
    <location>
        <begin position="40"/>
        <end position="61"/>
    </location>
</feature>
<accession>Q2CBH4</accession>
<dbReference type="HOGENOM" id="CLU_032828_2_0_5"/>
<evidence type="ECO:0000313" key="9">
    <source>
        <dbReference type="Proteomes" id="UP000003635"/>
    </source>
</evidence>
<dbReference type="eggNOG" id="COG0697">
    <property type="taxonomic scope" value="Bacteria"/>
</dbReference>
<feature type="transmembrane region" description="Helical" evidence="6">
    <location>
        <begin position="148"/>
        <end position="167"/>
    </location>
</feature>
<feature type="domain" description="EamA" evidence="7">
    <location>
        <begin position="153"/>
        <end position="278"/>
    </location>
</feature>
<comment type="caution">
    <text evidence="8">The sequence shown here is derived from an EMBL/GenBank/DDBJ whole genome shotgun (WGS) entry which is preliminary data.</text>
</comment>
<feature type="transmembrane region" description="Helical" evidence="6">
    <location>
        <begin position="242"/>
        <end position="258"/>
    </location>
</feature>
<dbReference type="EMBL" id="AAOT01000038">
    <property type="protein sequence ID" value="EAR50071.1"/>
    <property type="molecule type" value="Genomic_DNA"/>
</dbReference>
<evidence type="ECO:0000256" key="5">
    <source>
        <dbReference type="ARBA" id="ARBA00023136"/>
    </source>
</evidence>
<evidence type="ECO:0000256" key="4">
    <source>
        <dbReference type="ARBA" id="ARBA00022989"/>
    </source>
</evidence>
<dbReference type="AlphaFoldDB" id="Q2CBH4"/>
<comment type="subcellular location">
    <subcellularLocation>
        <location evidence="1">Membrane</location>
        <topology evidence="1">Multi-pass membrane protein</topology>
    </subcellularLocation>
</comment>
<evidence type="ECO:0000256" key="3">
    <source>
        <dbReference type="ARBA" id="ARBA00022692"/>
    </source>
</evidence>
<evidence type="ECO:0000256" key="1">
    <source>
        <dbReference type="ARBA" id="ARBA00004141"/>
    </source>
</evidence>
<feature type="transmembrane region" description="Helical" evidence="6">
    <location>
        <begin position="101"/>
        <end position="119"/>
    </location>
</feature>
<gene>
    <name evidence="8" type="ORF">OG2516_08531</name>
</gene>
<feature type="transmembrane region" description="Helical" evidence="6">
    <location>
        <begin position="264"/>
        <end position="282"/>
    </location>
</feature>
<dbReference type="SUPFAM" id="SSF103481">
    <property type="entry name" value="Multidrug resistance efflux transporter EmrE"/>
    <property type="match status" value="2"/>
</dbReference>
<dbReference type="PANTHER" id="PTHR22911:SF6">
    <property type="entry name" value="SOLUTE CARRIER FAMILY 35 MEMBER G1"/>
    <property type="match status" value="1"/>
</dbReference>
<comment type="similarity">
    <text evidence="2">Belongs to the drug/metabolite transporter (DMT) superfamily. 10 TMS drug/metabolite exporter (DME) (TC 2.A.7.3) family.</text>
</comment>
<sequence length="297" mass="31445">MVLSDNTRGALLMMAAMTAFTLNDACLKLISGQITPMQAVFLRGLLTTALLAVAALWSGALRVRLARRDLGLVLLRGVAEAAAAWFFLTALFNMPLADMTAILQALPLAVTLGAALVFGESVGWKRVSAILAGFVGVLLIVRPGSDVFSVYSLFGVATVFCATVRDLATRRLSREVPSLTVTLASASTVTVLAALVGLGEEWATPTPGEYGIIALSSVLVLIAYLTVIMAMRVGDIALVAPFRYTGLLVAIVLGLVVFGDWPDALTWTGSAIVVGSGLFAFWRERQLAVPRPRVPPR</sequence>
<evidence type="ECO:0000259" key="7">
    <source>
        <dbReference type="Pfam" id="PF00892"/>
    </source>
</evidence>
<dbReference type="InterPro" id="IPR037185">
    <property type="entry name" value="EmrE-like"/>
</dbReference>
<evidence type="ECO:0000256" key="6">
    <source>
        <dbReference type="SAM" id="Phobius"/>
    </source>
</evidence>
<dbReference type="PANTHER" id="PTHR22911">
    <property type="entry name" value="ACYL-MALONYL CONDENSING ENZYME-RELATED"/>
    <property type="match status" value="1"/>
</dbReference>
<dbReference type="RefSeq" id="WP_007255229.1">
    <property type="nucleotide sequence ID" value="NZ_CH724107.1"/>
</dbReference>
<organism evidence="8 9">
    <name type="scientific">Oceanicola granulosus (strain ATCC BAA-861 / DSM 15982 / KCTC 12143 / HTCC2516)</name>
    <dbReference type="NCBI Taxonomy" id="314256"/>
    <lineage>
        <taxon>Bacteria</taxon>
        <taxon>Pseudomonadati</taxon>
        <taxon>Pseudomonadota</taxon>
        <taxon>Alphaproteobacteria</taxon>
        <taxon>Rhodobacterales</taxon>
        <taxon>Roseobacteraceae</taxon>
        <taxon>Oceanicola</taxon>
    </lineage>
</organism>
<reference evidence="8 9" key="1">
    <citation type="journal article" date="2010" name="J. Bacteriol.">
        <title>Genome sequences of Oceanicola granulosus HTCC2516(T) and Oceanicola batsensis HTCC2597(TDelta).</title>
        <authorList>
            <person name="Thrash J.C."/>
            <person name="Cho J.C."/>
            <person name="Vergin K.L."/>
            <person name="Giovannoni S.J."/>
        </authorList>
    </citation>
    <scope>NUCLEOTIDE SEQUENCE [LARGE SCALE GENOMIC DNA]</scope>
    <source>
        <strain evidence="9">ATCC BAA-861 / DSM 15982 / KCTC 12143 / HTCC2516</strain>
    </source>
</reference>
<feature type="domain" description="EamA" evidence="7">
    <location>
        <begin position="8"/>
        <end position="141"/>
    </location>
</feature>
<proteinExistence type="inferred from homology"/>
<dbReference type="InterPro" id="IPR000620">
    <property type="entry name" value="EamA_dom"/>
</dbReference>